<evidence type="ECO:0000313" key="16">
    <source>
        <dbReference type="EMBL" id="NIH68561.1"/>
    </source>
</evidence>
<evidence type="ECO:0000259" key="13">
    <source>
        <dbReference type="PROSITE" id="PS50109"/>
    </source>
</evidence>
<keyword evidence="7 12" id="KW-0812">Transmembrane</keyword>
<keyword evidence="10" id="KW-0902">Two-component regulatory system</keyword>
<keyword evidence="8 16" id="KW-0418">Kinase</keyword>
<feature type="domain" description="HAMP" evidence="14">
    <location>
        <begin position="80"/>
        <end position="133"/>
    </location>
</feature>
<feature type="transmembrane region" description="Helical" evidence="12">
    <location>
        <begin position="12"/>
        <end position="33"/>
    </location>
</feature>
<dbReference type="SMART" id="SM00387">
    <property type="entry name" value="HATPase_c"/>
    <property type="match status" value="1"/>
</dbReference>
<dbReference type="InterPro" id="IPR050428">
    <property type="entry name" value="TCS_sensor_his_kinase"/>
</dbReference>
<dbReference type="Proteomes" id="UP000648663">
    <property type="component" value="Unassembled WGS sequence"/>
</dbReference>
<comment type="catalytic activity">
    <reaction evidence="1">
        <text>ATP + protein L-histidine = ADP + protein N-phospho-L-histidine.</text>
        <dbReference type="EC" id="2.7.13.3"/>
    </reaction>
</comment>
<dbReference type="PANTHER" id="PTHR45436">
    <property type="entry name" value="SENSOR HISTIDINE KINASE YKOH"/>
    <property type="match status" value="1"/>
</dbReference>
<dbReference type="Gene3D" id="6.10.340.10">
    <property type="match status" value="1"/>
</dbReference>
<dbReference type="EMBL" id="JAAMPA010000001">
    <property type="protein sequence ID" value="NIH68561.1"/>
    <property type="molecule type" value="Genomic_DNA"/>
</dbReference>
<dbReference type="PROSITE" id="PS50109">
    <property type="entry name" value="HIS_KIN"/>
    <property type="match status" value="1"/>
</dbReference>
<evidence type="ECO:0000256" key="11">
    <source>
        <dbReference type="ARBA" id="ARBA00023136"/>
    </source>
</evidence>
<dbReference type="PROSITE" id="PS50885">
    <property type="entry name" value="HAMP"/>
    <property type="match status" value="1"/>
</dbReference>
<evidence type="ECO:0000256" key="5">
    <source>
        <dbReference type="ARBA" id="ARBA00022553"/>
    </source>
</evidence>
<dbReference type="InterPro" id="IPR003594">
    <property type="entry name" value="HATPase_dom"/>
</dbReference>
<evidence type="ECO:0000256" key="9">
    <source>
        <dbReference type="ARBA" id="ARBA00022989"/>
    </source>
</evidence>
<feature type="transmembrane region" description="Helical" evidence="12">
    <location>
        <begin position="60"/>
        <end position="79"/>
    </location>
</feature>
<dbReference type="GO" id="GO:0000155">
    <property type="term" value="F:phosphorelay sensor kinase activity"/>
    <property type="evidence" value="ECO:0007669"/>
    <property type="project" value="InterPro"/>
</dbReference>
<dbReference type="PANTHER" id="PTHR45436:SF15">
    <property type="entry name" value="SENSOR HISTIDINE KINASE CUSS"/>
    <property type="match status" value="1"/>
</dbReference>
<evidence type="ECO:0000256" key="4">
    <source>
        <dbReference type="ARBA" id="ARBA00012438"/>
    </source>
</evidence>
<keyword evidence="5" id="KW-0597">Phosphoprotein</keyword>
<evidence type="ECO:0000313" key="17">
    <source>
        <dbReference type="Proteomes" id="UP000552836"/>
    </source>
</evidence>
<evidence type="ECO:0000256" key="2">
    <source>
        <dbReference type="ARBA" id="ARBA00004141"/>
    </source>
</evidence>
<name>A0A846LMC2_9ACTN</name>
<evidence type="ECO:0000313" key="15">
    <source>
        <dbReference type="EMBL" id="GGL58228.1"/>
    </source>
</evidence>
<dbReference type="InterPro" id="IPR003660">
    <property type="entry name" value="HAMP_dom"/>
</dbReference>
<dbReference type="InterPro" id="IPR036097">
    <property type="entry name" value="HisK_dim/P_sf"/>
</dbReference>
<dbReference type="Pfam" id="PF00672">
    <property type="entry name" value="HAMP"/>
    <property type="match status" value="1"/>
</dbReference>
<dbReference type="Gene3D" id="1.10.287.130">
    <property type="match status" value="1"/>
</dbReference>
<organism evidence="16 17">
    <name type="scientific">Modestobacter marinus</name>
    <dbReference type="NCBI Taxonomy" id="477641"/>
    <lineage>
        <taxon>Bacteria</taxon>
        <taxon>Bacillati</taxon>
        <taxon>Actinomycetota</taxon>
        <taxon>Actinomycetes</taxon>
        <taxon>Geodermatophilales</taxon>
        <taxon>Geodermatophilaceae</taxon>
        <taxon>Modestobacter</taxon>
    </lineage>
</organism>
<gene>
    <name evidence="16" type="ORF">FB380_003007</name>
    <name evidence="15" type="ORF">GCM10011589_12820</name>
</gene>
<evidence type="ECO:0000256" key="8">
    <source>
        <dbReference type="ARBA" id="ARBA00022777"/>
    </source>
</evidence>
<evidence type="ECO:0000256" key="3">
    <source>
        <dbReference type="ARBA" id="ARBA00004236"/>
    </source>
</evidence>
<reference evidence="16 17" key="3">
    <citation type="submission" date="2020-02" db="EMBL/GenBank/DDBJ databases">
        <title>Sequencing the genomes of 1000 actinobacteria strains.</title>
        <authorList>
            <person name="Klenk H.-P."/>
        </authorList>
    </citation>
    <scope>NUCLEOTIDE SEQUENCE [LARGE SCALE GENOMIC DNA]</scope>
    <source>
        <strain evidence="16 17">DSM 45201</strain>
    </source>
</reference>
<dbReference type="AlphaFoldDB" id="A0A846LMC2"/>
<accession>A0A846LMC2</accession>
<reference evidence="15" key="4">
    <citation type="submission" date="2024-05" db="EMBL/GenBank/DDBJ databases">
        <authorList>
            <person name="Sun Q."/>
            <person name="Zhou Y."/>
        </authorList>
    </citation>
    <scope>NUCLEOTIDE SEQUENCE</scope>
    <source>
        <strain evidence="15">CGMCC 4.5581</strain>
    </source>
</reference>
<dbReference type="CDD" id="cd00082">
    <property type="entry name" value="HisKA"/>
    <property type="match status" value="1"/>
</dbReference>
<dbReference type="SMART" id="SM00304">
    <property type="entry name" value="HAMP"/>
    <property type="match status" value="1"/>
</dbReference>
<dbReference type="GO" id="GO:0005886">
    <property type="term" value="C:plasma membrane"/>
    <property type="evidence" value="ECO:0007669"/>
    <property type="project" value="UniProtKB-SubCell"/>
</dbReference>
<evidence type="ECO:0000256" key="1">
    <source>
        <dbReference type="ARBA" id="ARBA00000085"/>
    </source>
</evidence>
<dbReference type="CDD" id="cd06225">
    <property type="entry name" value="HAMP"/>
    <property type="match status" value="1"/>
</dbReference>
<keyword evidence="18" id="KW-1185">Reference proteome</keyword>
<evidence type="ECO:0000259" key="14">
    <source>
        <dbReference type="PROSITE" id="PS50885"/>
    </source>
</evidence>
<dbReference type="Gene3D" id="3.30.565.10">
    <property type="entry name" value="Histidine kinase-like ATPase, C-terminal domain"/>
    <property type="match status" value="1"/>
</dbReference>
<dbReference type="InterPro" id="IPR036890">
    <property type="entry name" value="HATPase_C_sf"/>
</dbReference>
<sequence length="365" mass="38265">MSARLRLTLSYAGYLFVAGCGTVALLAYVLHFVPDGNLSDERGRPVPDRSDLLDALLPKLAVVLALLAVLGLVGGWLLAGHMLRPLQLIHAVAQQVAAGSLAHRAHLRGTRDEFRELADTFDTMLDRLQASFDEHRRFAANASHELRTPYAVERAMLDVALADPDGVDVGRLLRRLDETNRRGTETVEALLALTALDQGRLPVRTPVDLAELTAGVVSDLGALADEAGLTVSTELGEGDLDGVPALVRQLVTNLVLNGIRHNTGPGGRVHVTTGTTEAGTAELRVVNTGPVVAPHLVATLVEPFVRGVGRTSPGGSRRGDPVPPGSGLGLAIVARVAEVHGADLQLSAPPDGGLSVRVVFPAPGG</sequence>
<protein>
    <recommendedName>
        <fullName evidence="4">histidine kinase</fullName>
        <ecNumber evidence="4">2.7.13.3</ecNumber>
    </recommendedName>
</protein>
<evidence type="ECO:0000256" key="7">
    <source>
        <dbReference type="ARBA" id="ARBA00022692"/>
    </source>
</evidence>
<keyword evidence="9 12" id="KW-1133">Transmembrane helix</keyword>
<dbReference type="EMBL" id="BMMI01000002">
    <property type="protein sequence ID" value="GGL58228.1"/>
    <property type="molecule type" value="Genomic_DNA"/>
</dbReference>
<evidence type="ECO:0000313" key="18">
    <source>
        <dbReference type="Proteomes" id="UP000648663"/>
    </source>
</evidence>
<keyword evidence="6 16" id="KW-0808">Transferase</keyword>
<dbReference type="SUPFAM" id="SSF55874">
    <property type="entry name" value="ATPase domain of HSP90 chaperone/DNA topoisomerase II/histidine kinase"/>
    <property type="match status" value="1"/>
</dbReference>
<evidence type="ECO:0000256" key="10">
    <source>
        <dbReference type="ARBA" id="ARBA00023012"/>
    </source>
</evidence>
<dbReference type="Pfam" id="PF02518">
    <property type="entry name" value="HATPase_c"/>
    <property type="match status" value="1"/>
</dbReference>
<feature type="domain" description="Histidine kinase" evidence="13">
    <location>
        <begin position="141"/>
        <end position="364"/>
    </location>
</feature>
<dbReference type="PROSITE" id="PS51257">
    <property type="entry name" value="PROKAR_LIPOPROTEIN"/>
    <property type="match status" value="1"/>
</dbReference>
<dbReference type="SUPFAM" id="SSF158472">
    <property type="entry name" value="HAMP domain-like"/>
    <property type="match status" value="1"/>
</dbReference>
<evidence type="ECO:0000256" key="6">
    <source>
        <dbReference type="ARBA" id="ARBA00022679"/>
    </source>
</evidence>
<evidence type="ECO:0000256" key="12">
    <source>
        <dbReference type="SAM" id="Phobius"/>
    </source>
</evidence>
<reference evidence="18" key="2">
    <citation type="journal article" date="2019" name="Int. J. Syst. Evol. Microbiol.">
        <title>The Global Catalogue of Microorganisms (GCM) 10K type strain sequencing project: providing services to taxonomists for standard genome sequencing and annotation.</title>
        <authorList>
            <consortium name="The Broad Institute Genomics Platform"/>
            <consortium name="The Broad Institute Genome Sequencing Center for Infectious Disease"/>
            <person name="Wu L."/>
            <person name="Ma J."/>
        </authorList>
    </citation>
    <scope>NUCLEOTIDE SEQUENCE [LARGE SCALE GENOMIC DNA]</scope>
    <source>
        <strain evidence="18">CGMCC 4.5581</strain>
    </source>
</reference>
<dbReference type="SMART" id="SM00388">
    <property type="entry name" value="HisKA"/>
    <property type="match status" value="1"/>
</dbReference>
<dbReference type="RefSeq" id="WP_166755757.1">
    <property type="nucleotide sequence ID" value="NZ_BAABJU010000023.1"/>
</dbReference>
<proteinExistence type="predicted"/>
<dbReference type="InterPro" id="IPR003661">
    <property type="entry name" value="HisK_dim/P_dom"/>
</dbReference>
<comment type="caution">
    <text evidence="16">The sequence shown here is derived from an EMBL/GenBank/DDBJ whole genome shotgun (WGS) entry which is preliminary data.</text>
</comment>
<dbReference type="EC" id="2.7.13.3" evidence="4"/>
<dbReference type="InterPro" id="IPR005467">
    <property type="entry name" value="His_kinase_dom"/>
</dbReference>
<comment type="subcellular location">
    <subcellularLocation>
        <location evidence="3">Cell membrane</location>
    </subcellularLocation>
    <subcellularLocation>
        <location evidence="2">Membrane</location>
        <topology evidence="2">Multi-pass membrane protein</topology>
    </subcellularLocation>
</comment>
<keyword evidence="11 12" id="KW-0472">Membrane</keyword>
<reference evidence="15" key="1">
    <citation type="journal article" date="2014" name="Int. J. Syst. Evol. Microbiol.">
        <title>Complete genome of a new Firmicutes species belonging to the dominant human colonic microbiota ('Ruminococcus bicirculans') reveals two chromosomes and a selective capacity to utilize plant glucans.</title>
        <authorList>
            <consortium name="NISC Comparative Sequencing Program"/>
            <person name="Wegmann U."/>
            <person name="Louis P."/>
            <person name="Goesmann A."/>
            <person name="Henrissat B."/>
            <person name="Duncan S.H."/>
            <person name="Flint H.J."/>
        </authorList>
    </citation>
    <scope>NUCLEOTIDE SEQUENCE</scope>
    <source>
        <strain evidence="15">CGMCC 4.5581</strain>
    </source>
</reference>
<dbReference type="SUPFAM" id="SSF47384">
    <property type="entry name" value="Homodimeric domain of signal transducing histidine kinase"/>
    <property type="match status" value="1"/>
</dbReference>
<dbReference type="Pfam" id="PF00512">
    <property type="entry name" value="HisKA"/>
    <property type="match status" value="1"/>
</dbReference>
<dbReference type="Proteomes" id="UP000552836">
    <property type="component" value="Unassembled WGS sequence"/>
</dbReference>